<dbReference type="PANTHER" id="PTHR30468">
    <property type="entry name" value="ALPHA-KETOGLUTARATE-DEPENDENT SULFONATE DIOXYGENASE"/>
    <property type="match status" value="1"/>
</dbReference>
<dbReference type="InterPro" id="IPR051323">
    <property type="entry name" value="AtsK-like"/>
</dbReference>
<dbReference type="GO" id="GO:0005737">
    <property type="term" value="C:cytoplasm"/>
    <property type="evidence" value="ECO:0007669"/>
    <property type="project" value="TreeGrafter"/>
</dbReference>
<keyword evidence="4" id="KW-0560">Oxidoreductase</keyword>
<dbReference type="AlphaFoldDB" id="A0A4Q1HMP0"/>
<evidence type="ECO:0000256" key="2">
    <source>
        <dbReference type="ARBA" id="ARBA00022723"/>
    </source>
</evidence>
<feature type="domain" description="TauD/TfdA-like" evidence="6">
    <location>
        <begin position="61"/>
        <end position="345"/>
    </location>
</feature>
<gene>
    <name evidence="7" type="ORF">C7R54_00290</name>
</gene>
<dbReference type="GO" id="GO:0046872">
    <property type="term" value="F:metal ion binding"/>
    <property type="evidence" value="ECO:0007669"/>
    <property type="project" value="UniProtKB-KW"/>
</dbReference>
<dbReference type="EMBL" id="PYAL01000001">
    <property type="protein sequence ID" value="RXN92244.1"/>
    <property type="molecule type" value="Genomic_DNA"/>
</dbReference>
<dbReference type="InterPro" id="IPR042098">
    <property type="entry name" value="TauD-like_sf"/>
</dbReference>
<accession>A0A4Q1HMP0</accession>
<dbReference type="Pfam" id="PF02668">
    <property type="entry name" value="TauD"/>
    <property type="match status" value="1"/>
</dbReference>
<proteinExistence type="inferred from homology"/>
<evidence type="ECO:0000256" key="1">
    <source>
        <dbReference type="ARBA" id="ARBA00005896"/>
    </source>
</evidence>
<evidence type="ECO:0000256" key="5">
    <source>
        <dbReference type="ARBA" id="ARBA00023004"/>
    </source>
</evidence>
<dbReference type="Proteomes" id="UP000290849">
    <property type="component" value="Unassembled WGS sequence"/>
</dbReference>
<name>A0A4Q1HMP0_9BURK</name>
<dbReference type="PANTHER" id="PTHR30468:SF1">
    <property type="entry name" value="ALPHA-KETOGLUTARATE-DEPENDENT SULFONATE DIOXYGENASE"/>
    <property type="match status" value="1"/>
</dbReference>
<dbReference type="Gene3D" id="3.60.130.10">
    <property type="entry name" value="Clavaminate synthase-like"/>
    <property type="match status" value="1"/>
</dbReference>
<reference evidence="7 8" key="1">
    <citation type="journal article" date="2017" name="Int. J. Syst. Evol. Microbiol.">
        <title>Achromobacter aloeverae sp. nov., isolated from the root of Aloe vera (L.) Burm.f.</title>
        <authorList>
            <person name="Kuncharoen N."/>
            <person name="Muramatsu Y."/>
            <person name="Shibata C."/>
            <person name="Kamakura Y."/>
            <person name="Nakagawa Y."/>
            <person name="Tanasupawat S."/>
        </authorList>
    </citation>
    <scope>NUCLEOTIDE SEQUENCE [LARGE SCALE GENOMIC DNA]</scope>
    <source>
        <strain evidence="7 8">AVA-1</strain>
    </source>
</reference>
<keyword evidence="2" id="KW-0479">Metal-binding</keyword>
<evidence type="ECO:0000313" key="7">
    <source>
        <dbReference type="EMBL" id="RXN92244.1"/>
    </source>
</evidence>
<protein>
    <submittedName>
        <fullName evidence="7">TauD/TfdA family dioxygenase</fullName>
    </submittedName>
</protein>
<dbReference type="GO" id="GO:0000908">
    <property type="term" value="F:taurine dioxygenase activity"/>
    <property type="evidence" value="ECO:0007669"/>
    <property type="project" value="TreeGrafter"/>
</dbReference>
<dbReference type="GO" id="GO:0006790">
    <property type="term" value="P:sulfur compound metabolic process"/>
    <property type="evidence" value="ECO:0007669"/>
    <property type="project" value="TreeGrafter"/>
</dbReference>
<keyword evidence="3 7" id="KW-0223">Dioxygenase</keyword>
<keyword evidence="5" id="KW-0408">Iron</keyword>
<evidence type="ECO:0000256" key="3">
    <source>
        <dbReference type="ARBA" id="ARBA00022964"/>
    </source>
</evidence>
<dbReference type="InterPro" id="IPR003819">
    <property type="entry name" value="TauD/TfdA-like"/>
</dbReference>
<evidence type="ECO:0000313" key="8">
    <source>
        <dbReference type="Proteomes" id="UP000290849"/>
    </source>
</evidence>
<dbReference type="SUPFAM" id="SSF51197">
    <property type="entry name" value="Clavaminate synthase-like"/>
    <property type="match status" value="1"/>
</dbReference>
<comment type="caution">
    <text evidence="7">The sequence shown here is derived from an EMBL/GenBank/DDBJ whole genome shotgun (WGS) entry which is preliminary data.</text>
</comment>
<keyword evidence="8" id="KW-1185">Reference proteome</keyword>
<evidence type="ECO:0000259" key="6">
    <source>
        <dbReference type="Pfam" id="PF02668"/>
    </source>
</evidence>
<organism evidence="7 8">
    <name type="scientific">Achromobacter aloeverae</name>
    <dbReference type="NCBI Taxonomy" id="1750518"/>
    <lineage>
        <taxon>Bacteria</taxon>
        <taxon>Pseudomonadati</taxon>
        <taxon>Pseudomonadota</taxon>
        <taxon>Betaproteobacteria</taxon>
        <taxon>Burkholderiales</taxon>
        <taxon>Alcaligenaceae</taxon>
        <taxon>Achromobacter</taxon>
    </lineage>
</organism>
<sequence length="355" mass="39481">MPGGRWWRTAVDIAPRTRRLRRARTCFFLMRPATMNESTSVQAAPRAAPTHVNAAEGVTIHPTGAAVGAEIRGVDLSRPVPEDTRALLRQAWADHCVLLWRGQSLPGTSFLDAASIFGETKEPAARKFQVAGGFVVGGTRIAVDPRISLISNLDEVGNPVMDNGTLGSYEVVWHSDNSYADVPPAGSMLYSVRLPVEGGGDTWFNNQYLAYEELPEDLKQAIAGRSQLHDASRNSAGILRPTVKLPTRPEEVPGPVHPLVRVHPVTGRRALYLGRRREWPSNYILGMSNEESERLLDRLWDHATQPKYAWCHKWQLGDVVLWDNRCTMHYRGEVDPTQARVLYRTVIRGEPVIAG</sequence>
<comment type="similarity">
    <text evidence="1">Belongs to the TfdA dioxygenase family.</text>
</comment>
<evidence type="ECO:0000256" key="4">
    <source>
        <dbReference type="ARBA" id="ARBA00023002"/>
    </source>
</evidence>